<dbReference type="GO" id="GO:0016491">
    <property type="term" value="F:oxidoreductase activity"/>
    <property type="evidence" value="ECO:0007669"/>
    <property type="project" value="UniProtKB-KW"/>
</dbReference>
<evidence type="ECO:0000313" key="3">
    <source>
        <dbReference type="Proteomes" id="UP000807025"/>
    </source>
</evidence>
<dbReference type="OrthoDB" id="10004862at2759"/>
<dbReference type="AlphaFoldDB" id="A0A9P5ZSB4"/>
<evidence type="ECO:0000256" key="1">
    <source>
        <dbReference type="ARBA" id="ARBA00023002"/>
    </source>
</evidence>
<protein>
    <recommendedName>
        <fullName evidence="4">Oxidoreductase AflY</fullName>
    </recommendedName>
</protein>
<evidence type="ECO:0008006" key="4">
    <source>
        <dbReference type="Google" id="ProtNLM"/>
    </source>
</evidence>
<name>A0A9P5ZSB4_PLEER</name>
<accession>A0A9P5ZSB4</accession>
<reference evidence="2" key="1">
    <citation type="submission" date="2020-11" db="EMBL/GenBank/DDBJ databases">
        <authorList>
            <consortium name="DOE Joint Genome Institute"/>
            <person name="Ahrendt S."/>
            <person name="Riley R."/>
            <person name="Andreopoulos W."/>
            <person name="Labutti K."/>
            <person name="Pangilinan J."/>
            <person name="Ruiz-Duenas F.J."/>
            <person name="Barrasa J.M."/>
            <person name="Sanchez-Garcia M."/>
            <person name="Camarero S."/>
            <person name="Miyauchi S."/>
            <person name="Serrano A."/>
            <person name="Linde D."/>
            <person name="Babiker R."/>
            <person name="Drula E."/>
            <person name="Ayuso-Fernandez I."/>
            <person name="Pacheco R."/>
            <person name="Padilla G."/>
            <person name="Ferreira P."/>
            <person name="Barriuso J."/>
            <person name="Kellner H."/>
            <person name="Castanera R."/>
            <person name="Alfaro M."/>
            <person name="Ramirez L."/>
            <person name="Pisabarro A.G."/>
            <person name="Kuo A."/>
            <person name="Tritt A."/>
            <person name="Lipzen A."/>
            <person name="He G."/>
            <person name="Yan M."/>
            <person name="Ng V."/>
            <person name="Cullen D."/>
            <person name="Martin F."/>
            <person name="Rosso M.-N."/>
            <person name="Henrissat B."/>
            <person name="Hibbett D."/>
            <person name="Martinez A.T."/>
            <person name="Grigoriev I.V."/>
        </authorList>
    </citation>
    <scope>NUCLEOTIDE SEQUENCE</scope>
    <source>
        <strain evidence="2">ATCC 90797</strain>
    </source>
</reference>
<sequence length="477" mass="52923">MFSLNQQLLKNGLVNLPRASPAVKTTAEELLSKDAEEHHCYFRSSGVHNHLSHHLLAAYDLGASEGVLRKIYEEEAKIQRPIILEETDKDAVVTDENMAQYLGNQNAYAAFCQFFKRRVFELGAIQAIEEYIFSPKANEGSKAMLHRLVAGALHPFIQIGHGLEFGNPVLVATGLAQAAVHTVQFQPAFATITEPGPSMLEILRQVYDSPALHPVMPYDNNALISSRMKAALTEGRAEEIQRICSQINLDGLSDDDYNAKVKEIIWTCTLLMFATGKPGKKPRLDFFLMHLVTSSIFVKSYVDSLQVASHKADLIRAYVFTMILLLLSRGRPIIKPELVMTYTDKPRPPNSHTSSYYQADGTALGNPLQVADYNPWLTLVTSSLHAPDSHVLKTMRTLVYAAREFGDTLPGGVDGAFLRDDAHGESHPGSSQLDGSLFVRAAGMTLDYMGWVVHGQPAREDWDRSALGWDDAWLDEN</sequence>
<dbReference type="PANTHER" id="PTHR35870:SF1">
    <property type="entry name" value="PROTEIN, PUTATIVE (AFU_ORTHOLOGUE AFUA_5G03330)-RELATED"/>
    <property type="match status" value="1"/>
</dbReference>
<proteinExistence type="predicted"/>
<keyword evidence="3" id="KW-1185">Reference proteome</keyword>
<dbReference type="Proteomes" id="UP000807025">
    <property type="component" value="Unassembled WGS sequence"/>
</dbReference>
<keyword evidence="1" id="KW-0560">Oxidoreductase</keyword>
<organism evidence="2 3">
    <name type="scientific">Pleurotus eryngii</name>
    <name type="common">Boletus of the steppes</name>
    <dbReference type="NCBI Taxonomy" id="5323"/>
    <lineage>
        <taxon>Eukaryota</taxon>
        <taxon>Fungi</taxon>
        <taxon>Dikarya</taxon>
        <taxon>Basidiomycota</taxon>
        <taxon>Agaricomycotina</taxon>
        <taxon>Agaricomycetes</taxon>
        <taxon>Agaricomycetidae</taxon>
        <taxon>Agaricales</taxon>
        <taxon>Pleurotineae</taxon>
        <taxon>Pleurotaceae</taxon>
        <taxon>Pleurotus</taxon>
    </lineage>
</organism>
<evidence type="ECO:0000313" key="2">
    <source>
        <dbReference type="EMBL" id="KAF9492815.1"/>
    </source>
</evidence>
<gene>
    <name evidence="2" type="ORF">BDN71DRAFT_1450985</name>
</gene>
<dbReference type="PANTHER" id="PTHR35870">
    <property type="entry name" value="PROTEIN, PUTATIVE (AFU_ORTHOLOGUE AFUA_5G03330)-RELATED"/>
    <property type="match status" value="1"/>
</dbReference>
<dbReference type="InterPro" id="IPR025337">
    <property type="entry name" value="Questin_oxidase-like"/>
</dbReference>
<dbReference type="EMBL" id="MU154595">
    <property type="protein sequence ID" value="KAF9492815.1"/>
    <property type="molecule type" value="Genomic_DNA"/>
</dbReference>
<dbReference type="Pfam" id="PF14027">
    <property type="entry name" value="Questin_oxidase"/>
    <property type="match status" value="1"/>
</dbReference>
<comment type="caution">
    <text evidence="2">The sequence shown here is derived from an EMBL/GenBank/DDBJ whole genome shotgun (WGS) entry which is preliminary data.</text>
</comment>